<dbReference type="PANTHER" id="PTHR43393">
    <property type="entry name" value="CYTOKININ RIBOSIDE 5'-MONOPHOSPHATE PHOSPHORIBOHYDROLASE"/>
    <property type="match status" value="1"/>
</dbReference>
<evidence type="ECO:0000313" key="2">
    <source>
        <dbReference type="Proteomes" id="UP000614469"/>
    </source>
</evidence>
<organism evidence="1 2">
    <name type="scientific">Candidatus Desulfolinea nitratireducens</name>
    <dbReference type="NCBI Taxonomy" id="2841698"/>
    <lineage>
        <taxon>Bacteria</taxon>
        <taxon>Bacillati</taxon>
        <taxon>Chloroflexota</taxon>
        <taxon>Anaerolineae</taxon>
        <taxon>Anaerolineales</taxon>
        <taxon>Anaerolineales incertae sedis</taxon>
        <taxon>Candidatus Desulfolinea</taxon>
    </lineage>
</organism>
<name>A0A8J6NJ54_9CHLR</name>
<dbReference type="Pfam" id="PF18306">
    <property type="entry name" value="LDcluster4"/>
    <property type="match status" value="1"/>
</dbReference>
<dbReference type="GO" id="GO:0005829">
    <property type="term" value="C:cytosol"/>
    <property type="evidence" value="ECO:0007669"/>
    <property type="project" value="TreeGrafter"/>
</dbReference>
<evidence type="ECO:0000313" key="1">
    <source>
        <dbReference type="EMBL" id="MBC8334727.1"/>
    </source>
</evidence>
<dbReference type="InterPro" id="IPR052341">
    <property type="entry name" value="LOG_family_nucleotidases"/>
</dbReference>
<dbReference type="Proteomes" id="UP000614469">
    <property type="component" value="Unassembled WGS sequence"/>
</dbReference>
<dbReference type="AlphaFoldDB" id="A0A8J6NJ54"/>
<dbReference type="PANTHER" id="PTHR43393:SF3">
    <property type="entry name" value="LYSINE DECARBOXYLASE-LIKE PROTEIN"/>
    <property type="match status" value="1"/>
</dbReference>
<protein>
    <submittedName>
        <fullName evidence="1">LOG family protein</fullName>
    </submittedName>
</protein>
<comment type="caution">
    <text evidence="1">The sequence shown here is derived from an EMBL/GenBank/DDBJ whole genome shotgun (WGS) entry which is preliminary data.</text>
</comment>
<gene>
    <name evidence="1" type="ORF">H8E29_05640</name>
</gene>
<reference evidence="1 2" key="1">
    <citation type="submission" date="2020-08" db="EMBL/GenBank/DDBJ databases">
        <title>Bridging the membrane lipid divide: bacteria of the FCB group superphylum have the potential to synthesize archaeal ether lipids.</title>
        <authorList>
            <person name="Villanueva L."/>
            <person name="Von Meijenfeldt F.A.B."/>
            <person name="Westbye A.B."/>
            <person name="Yadav S."/>
            <person name="Hopmans E.C."/>
            <person name="Dutilh B.E."/>
            <person name="Sinninghe Damste J.S."/>
        </authorList>
    </citation>
    <scope>NUCLEOTIDE SEQUENCE [LARGE SCALE GENOMIC DNA]</scope>
    <source>
        <strain evidence="1">NIOZ-UU36</strain>
    </source>
</reference>
<accession>A0A8J6NJ54</accession>
<dbReference type="EMBL" id="JACNJN010000077">
    <property type="protein sequence ID" value="MBC8334727.1"/>
    <property type="molecule type" value="Genomic_DNA"/>
</dbReference>
<sequence>MKITVFGGSVPKPEEKAYSDAQQLGRLLANQGHSVMTGGYIGTMEAVSRGASEAGGHVIGVVCDEIEAWRDVRPNHWVEEEWRFPTLKERLNALIERCDAAFALPGGPGTLTEISLMWNQLIIKVLPPTPLILIGKGWQTLFNQAFYTELGDYVAQSQRDLLQFAPDVQSAVTLLEGSQVERFES</sequence>
<dbReference type="SUPFAM" id="SSF102405">
    <property type="entry name" value="MCP/YpsA-like"/>
    <property type="match status" value="1"/>
</dbReference>
<dbReference type="Gene3D" id="3.40.50.450">
    <property type="match status" value="1"/>
</dbReference>
<dbReference type="InterPro" id="IPR041164">
    <property type="entry name" value="LDcluster4"/>
</dbReference>
<proteinExistence type="predicted"/>